<evidence type="ECO:0000256" key="10">
    <source>
        <dbReference type="SAM" id="Coils"/>
    </source>
</evidence>
<dbReference type="SUPFAM" id="SSF52540">
    <property type="entry name" value="P-loop containing nucleoside triphosphate hydrolases"/>
    <property type="match status" value="2"/>
</dbReference>
<dbReference type="GO" id="GO:0016817">
    <property type="term" value="F:hydrolase activity, acting on acid anhydrides"/>
    <property type="evidence" value="ECO:0007669"/>
    <property type="project" value="InterPro"/>
</dbReference>
<dbReference type="NCBIfam" id="NF003426">
    <property type="entry name" value="PRK04914.1"/>
    <property type="match status" value="1"/>
</dbReference>
<dbReference type="GO" id="GO:0006355">
    <property type="term" value="P:regulation of DNA-templated transcription"/>
    <property type="evidence" value="ECO:0007669"/>
    <property type="project" value="UniProtKB-UniRule"/>
</dbReference>
<dbReference type="PROSITE" id="PS51192">
    <property type="entry name" value="HELICASE_ATP_BIND_1"/>
    <property type="match status" value="1"/>
</dbReference>
<dbReference type="RefSeq" id="WP_086435239.1">
    <property type="nucleotide sequence ID" value="NZ_FXWH01000003.1"/>
</dbReference>
<dbReference type="Pfam" id="PF18337">
    <property type="entry name" value="Tudor_RapA"/>
    <property type="match status" value="1"/>
</dbReference>
<evidence type="ECO:0000256" key="6">
    <source>
        <dbReference type="ARBA" id="ARBA00023125"/>
    </source>
</evidence>
<dbReference type="Gene3D" id="3.40.50.300">
    <property type="entry name" value="P-loop containing nucleotide triphosphate hydrolases"/>
    <property type="match status" value="1"/>
</dbReference>
<gene>
    <name evidence="9" type="primary">rapA</name>
    <name evidence="13" type="ORF">SAMN06297229_2097</name>
</gene>
<dbReference type="InterPro" id="IPR040766">
    <property type="entry name" value="Tudor_2_RapA"/>
</dbReference>
<dbReference type="EC" id="3.6.4.-" evidence="9"/>
<feature type="short sequence motif" description="DEAH box" evidence="9">
    <location>
        <begin position="281"/>
        <end position="284"/>
    </location>
</feature>
<dbReference type="GO" id="GO:0005524">
    <property type="term" value="F:ATP binding"/>
    <property type="evidence" value="ECO:0007669"/>
    <property type="project" value="UniProtKB-UniRule"/>
</dbReference>
<dbReference type="Gene3D" id="3.40.50.10810">
    <property type="entry name" value="Tandem AAA-ATPase domain"/>
    <property type="match status" value="1"/>
</dbReference>
<dbReference type="Pfam" id="PF18339">
    <property type="entry name" value="Tudor_1_RapA"/>
    <property type="match status" value="1"/>
</dbReference>
<dbReference type="SMART" id="SM00487">
    <property type="entry name" value="DEXDc"/>
    <property type="match status" value="1"/>
</dbReference>
<name>A0A1Y6FX10_9GAMM</name>
<dbReference type="PROSITE" id="PS51194">
    <property type="entry name" value="HELICASE_CTER"/>
    <property type="match status" value="1"/>
</dbReference>
<evidence type="ECO:0000256" key="5">
    <source>
        <dbReference type="ARBA" id="ARBA00023015"/>
    </source>
</evidence>
<feature type="domain" description="Helicase ATP-binding" evidence="11">
    <location>
        <begin position="166"/>
        <end position="331"/>
    </location>
</feature>
<keyword evidence="10" id="KW-0175">Coiled coil</keyword>
<dbReference type="Proteomes" id="UP000194450">
    <property type="component" value="Unassembled WGS sequence"/>
</dbReference>
<comment type="similarity">
    <text evidence="9">Belongs to the SNF2/RAD54 helicase family. RapA subfamily.</text>
</comment>
<dbReference type="InterPro" id="IPR023949">
    <property type="entry name" value="Helicase_RapA"/>
</dbReference>
<evidence type="ECO:0000259" key="12">
    <source>
        <dbReference type="PROSITE" id="PS51194"/>
    </source>
</evidence>
<reference evidence="14" key="1">
    <citation type="submission" date="2017-04" db="EMBL/GenBank/DDBJ databases">
        <authorList>
            <person name="Varghese N."/>
            <person name="Submissions S."/>
        </authorList>
    </citation>
    <scope>NUCLEOTIDE SEQUENCE [LARGE SCALE GENOMIC DNA]</scope>
</reference>
<keyword evidence="14" id="KW-1185">Reference proteome</keyword>
<dbReference type="EMBL" id="FXWH01000003">
    <property type="protein sequence ID" value="SMQ80328.1"/>
    <property type="molecule type" value="Genomic_DNA"/>
</dbReference>
<evidence type="ECO:0000256" key="3">
    <source>
        <dbReference type="ARBA" id="ARBA00022806"/>
    </source>
</evidence>
<evidence type="ECO:0000256" key="9">
    <source>
        <dbReference type="HAMAP-Rule" id="MF_01821"/>
    </source>
</evidence>
<keyword evidence="6 9" id="KW-0238">DNA-binding</keyword>
<dbReference type="HAMAP" id="MF_01821">
    <property type="entry name" value="Helicase_RapA"/>
    <property type="match status" value="1"/>
</dbReference>
<keyword evidence="5 9" id="KW-0805">Transcription regulation</keyword>
<feature type="coiled-coil region" evidence="10">
    <location>
        <begin position="823"/>
        <end position="880"/>
    </location>
</feature>
<dbReference type="InterPro" id="IPR000330">
    <property type="entry name" value="SNF2_N"/>
</dbReference>
<dbReference type="PANTHER" id="PTHR45766">
    <property type="entry name" value="DNA ANNEALING HELICASE AND ENDONUCLEASE ZRANB3 FAMILY MEMBER"/>
    <property type="match status" value="1"/>
</dbReference>
<sequence>MTAEFAVGQRWLSESETELGLGLITQFEGRRLAVLYPATEEIRYYASHTAPLVRYQLKADERGQHADGWYFTVLDVVSKNGILTYQVSPEETPDQQLDVPEPQLAHQVAAGQPLTRFMAGKADRLDLYRLRQQSQQHLQNLQQSQATGLLSARVQLLPHQLYVAQAVADRFDPRVLLADEVGLGKTIEAGMIMNRRLLSGRAQRVLVIVPESLVHQWLVELQRRFAISFSVFDEERCEQAALDTEQVFDTEQRIIISDAMLKHEKWSAQLLTSHWDMLIVDEAHHLDPASSSFTVVRQLADQSRSLLLLTATPEQSGSEQHFQRLQLLDADRFNDYQEFVKEQQAYQDWAPCAAALSEDKPLTKELCQQIEAISGEPIAADADTETRQARLEKLLDMHGTGRVMFRNSREHVGGFGQRKLYTYELDALPPLLEGDDRLHWMEDTRIDWLLDYVKKQRPLKTVLICSDTAQVLDIAEALRVKSGIHAAVFHEQMTLTERDRAAAFFASEEDGSPILVCSEIGSEGRNFQFVQHLVLFDLPHHPDLLEQRIGRLDRIGQEGDIHIHVPVCDDSDEAVLLPWYRDGMQAFEKPNAVGHQLYVQLHEQLQQVIQSLGDGLDELIKDTQEKAHELREQSAHGRDLLQELNACRPAQAQQILELVGAAERTEELENFVFDFFERFGVDYESLSEGIWLARPSEHMRVPALPGLPDEGLPITFFREVAMQREDVAFLNWDHPLVRSALDLLLHDHFGSTCVAVIKNNALPAGSWFLELSFTSTIAAPPQWVAHEFYPLQRFRVLLDSKGRDLTDKVPAQALDNQCQFVEKKAARQLMKQLRSDCQQLISEAWNQAEQQQQSAIAAGQAALRSNLSAQLKRLQELQQRNPQVRPAEIEAISERQATLEHAIAQPQLSLDALRLIVNVPG</sequence>
<evidence type="ECO:0000313" key="14">
    <source>
        <dbReference type="Proteomes" id="UP000194450"/>
    </source>
</evidence>
<keyword evidence="3 9" id="KW-0347">Helicase</keyword>
<dbReference type="Gene3D" id="2.30.30.140">
    <property type="match status" value="1"/>
</dbReference>
<dbReference type="InterPro" id="IPR038718">
    <property type="entry name" value="SNF2-like_sf"/>
</dbReference>
<organism evidence="13 14">
    <name type="scientific">Pseudidiomarina planktonica</name>
    <dbReference type="NCBI Taxonomy" id="1323738"/>
    <lineage>
        <taxon>Bacteria</taxon>
        <taxon>Pseudomonadati</taxon>
        <taxon>Pseudomonadota</taxon>
        <taxon>Gammaproteobacteria</taxon>
        <taxon>Alteromonadales</taxon>
        <taxon>Idiomarinaceae</taxon>
        <taxon>Pseudidiomarina</taxon>
    </lineage>
</organism>
<protein>
    <recommendedName>
        <fullName evidence="9">RNA polymerase-associated protein RapA</fullName>
        <ecNumber evidence="9">3.6.4.-</ecNumber>
    </recommendedName>
    <alternativeName>
        <fullName evidence="9">ATP-dependent helicase HepA</fullName>
    </alternativeName>
</protein>
<dbReference type="CDD" id="cd18793">
    <property type="entry name" value="SF2_C_SNF"/>
    <property type="match status" value="1"/>
</dbReference>
<evidence type="ECO:0000256" key="7">
    <source>
        <dbReference type="ARBA" id="ARBA00023159"/>
    </source>
</evidence>
<dbReference type="AlphaFoldDB" id="A0A1Y6FX10"/>
<evidence type="ECO:0000256" key="8">
    <source>
        <dbReference type="ARBA" id="ARBA00023163"/>
    </source>
</evidence>
<evidence type="ECO:0000313" key="13">
    <source>
        <dbReference type="EMBL" id="SMQ80328.1"/>
    </source>
</evidence>
<dbReference type="GO" id="GO:0004386">
    <property type="term" value="F:helicase activity"/>
    <property type="evidence" value="ECO:0007669"/>
    <property type="project" value="UniProtKB-UniRule"/>
</dbReference>
<keyword evidence="1 9" id="KW-0547">Nucleotide-binding</keyword>
<dbReference type="InterPro" id="IPR022737">
    <property type="entry name" value="RapA_C"/>
</dbReference>
<dbReference type="InterPro" id="IPR049730">
    <property type="entry name" value="SNF2/RAD54-like_C"/>
</dbReference>
<keyword evidence="8 9" id="KW-0804">Transcription</keyword>
<keyword evidence="7 9" id="KW-0010">Activator</keyword>
<proteinExistence type="inferred from homology"/>
<keyword evidence="4 9" id="KW-0067">ATP-binding</keyword>
<dbReference type="InterPro" id="IPR027417">
    <property type="entry name" value="P-loop_NTPase"/>
</dbReference>
<dbReference type="Gene3D" id="3.30.360.80">
    <property type="match status" value="1"/>
</dbReference>
<evidence type="ECO:0000256" key="4">
    <source>
        <dbReference type="ARBA" id="ARBA00022840"/>
    </source>
</evidence>
<dbReference type="Gene3D" id="6.10.140.1500">
    <property type="match status" value="1"/>
</dbReference>
<dbReference type="OrthoDB" id="9814088at2"/>
<dbReference type="GO" id="GO:0003677">
    <property type="term" value="F:DNA binding"/>
    <property type="evidence" value="ECO:0007669"/>
    <property type="project" value="UniProtKB-KW"/>
</dbReference>
<dbReference type="InterPro" id="IPR040765">
    <property type="entry name" value="Tudor_1_RapA"/>
</dbReference>
<dbReference type="InterPro" id="IPR057342">
    <property type="entry name" value="DEXDc_RapA"/>
</dbReference>
<dbReference type="Pfam" id="PF00271">
    <property type="entry name" value="Helicase_C"/>
    <property type="match status" value="1"/>
</dbReference>
<evidence type="ECO:0000259" key="11">
    <source>
        <dbReference type="PROSITE" id="PS51192"/>
    </source>
</evidence>
<dbReference type="CDD" id="cd18011">
    <property type="entry name" value="DEXDc_RapA"/>
    <property type="match status" value="1"/>
</dbReference>
<feature type="domain" description="Helicase C-terminal" evidence="12">
    <location>
        <begin position="445"/>
        <end position="605"/>
    </location>
</feature>
<comment type="subunit">
    <text evidence="9">Interacts with the RNAP. Has a higher affinity for the core RNAP than for the holoenzyme. Its ATPase activity is stimulated by binding to RNAP.</text>
</comment>
<accession>A0A1Y6FX10</accession>
<dbReference type="Pfam" id="PF12137">
    <property type="entry name" value="RapA_C"/>
    <property type="match status" value="1"/>
</dbReference>
<dbReference type="PANTHER" id="PTHR45766:SF6">
    <property type="entry name" value="SWI_SNF-RELATED MATRIX-ASSOCIATED ACTIN-DEPENDENT REGULATOR OF CHROMATIN SUBFAMILY A-LIKE PROTEIN 1"/>
    <property type="match status" value="1"/>
</dbReference>
<dbReference type="Gene3D" id="2.30.30.930">
    <property type="match status" value="1"/>
</dbReference>
<comment type="function">
    <text evidence="9">Transcription regulator that activates transcription by stimulating RNA polymerase (RNAP) recycling in case of stress conditions such as supercoiled DNA or high salt concentrations. Probably acts by releasing the RNAP, when it is trapped or immobilized on tightly supercoiled DNA. Does not activate transcription on linear DNA. Probably not involved in DNA repair.</text>
</comment>
<dbReference type="SMART" id="SM00490">
    <property type="entry name" value="HELICc"/>
    <property type="match status" value="1"/>
</dbReference>
<evidence type="ECO:0000256" key="2">
    <source>
        <dbReference type="ARBA" id="ARBA00022801"/>
    </source>
</evidence>
<evidence type="ECO:0000256" key="1">
    <source>
        <dbReference type="ARBA" id="ARBA00022741"/>
    </source>
</evidence>
<dbReference type="Pfam" id="PF00176">
    <property type="entry name" value="SNF2-rel_dom"/>
    <property type="match status" value="1"/>
</dbReference>
<dbReference type="InterPro" id="IPR014001">
    <property type="entry name" value="Helicase_ATP-bd"/>
</dbReference>
<keyword evidence="2 9" id="KW-0378">Hydrolase</keyword>
<dbReference type="InterPro" id="IPR001650">
    <property type="entry name" value="Helicase_C-like"/>
</dbReference>
<feature type="binding site" evidence="9">
    <location>
        <begin position="179"/>
        <end position="186"/>
    </location>
    <ligand>
        <name>ATP</name>
        <dbReference type="ChEBI" id="CHEBI:30616"/>
    </ligand>
</feature>